<organism evidence="1 2">
    <name type="scientific">Durusdinium trenchii</name>
    <dbReference type="NCBI Taxonomy" id="1381693"/>
    <lineage>
        <taxon>Eukaryota</taxon>
        <taxon>Sar</taxon>
        <taxon>Alveolata</taxon>
        <taxon>Dinophyceae</taxon>
        <taxon>Suessiales</taxon>
        <taxon>Symbiodiniaceae</taxon>
        <taxon>Durusdinium</taxon>
    </lineage>
</organism>
<dbReference type="EMBL" id="CAXAMN010000001">
    <property type="protein sequence ID" value="CAK8985242.1"/>
    <property type="molecule type" value="Genomic_DNA"/>
</dbReference>
<proteinExistence type="predicted"/>
<comment type="caution">
    <text evidence="1">The sequence shown here is derived from an EMBL/GenBank/DDBJ whole genome shotgun (WGS) entry which is preliminary data.</text>
</comment>
<protein>
    <submittedName>
        <fullName evidence="1">Uncharacterized protein</fullName>
    </submittedName>
</protein>
<sequence>MASDEYAELFAEDPEAFLQVPLPPNLPRLLDDAERARKADVKTELKDFCPVALVETGELVKAAMKFMRQPMRYRTAKLPPKLPPEACVLGHSFWLENTRFREVFVLTSHARWACLPADGKI</sequence>
<dbReference type="Proteomes" id="UP001642484">
    <property type="component" value="Unassembled WGS sequence"/>
</dbReference>
<evidence type="ECO:0000313" key="2">
    <source>
        <dbReference type="Proteomes" id="UP001642484"/>
    </source>
</evidence>
<accession>A0ABP0H4V1</accession>
<gene>
    <name evidence="1" type="ORF">CCMP2556_LOCUS40</name>
</gene>
<keyword evidence="2" id="KW-1185">Reference proteome</keyword>
<evidence type="ECO:0000313" key="1">
    <source>
        <dbReference type="EMBL" id="CAK8985242.1"/>
    </source>
</evidence>
<name>A0ABP0H4V1_9DINO</name>
<reference evidence="1 2" key="1">
    <citation type="submission" date="2024-02" db="EMBL/GenBank/DDBJ databases">
        <authorList>
            <person name="Chen Y."/>
            <person name="Shah S."/>
            <person name="Dougan E. K."/>
            <person name="Thang M."/>
            <person name="Chan C."/>
        </authorList>
    </citation>
    <scope>NUCLEOTIDE SEQUENCE [LARGE SCALE GENOMIC DNA]</scope>
</reference>